<gene>
    <name evidence="7" type="ORF">BYL167_LOCUS16361</name>
    <name evidence="2" type="ORF">CJN711_LOCUS14608</name>
    <name evidence="5" type="ORF">GIL414_LOCUS10611</name>
    <name evidence="3" type="ORF">KQP761_LOCUS4234</name>
    <name evidence="4" type="ORF">MBJ925_LOCUS29252</name>
    <name evidence="6" type="ORF">SMN809_LOCUS12577</name>
</gene>
<dbReference type="EMBL" id="CAJOBI010004789">
    <property type="protein sequence ID" value="CAF4012985.1"/>
    <property type="molecule type" value="Genomic_DNA"/>
</dbReference>
<reference evidence="4" key="1">
    <citation type="submission" date="2021-02" db="EMBL/GenBank/DDBJ databases">
        <authorList>
            <person name="Nowell W R."/>
        </authorList>
    </citation>
    <scope>NUCLEOTIDE SEQUENCE</scope>
</reference>
<dbReference type="AlphaFoldDB" id="A0A816WYF4"/>
<evidence type="ECO:0000313" key="8">
    <source>
        <dbReference type="Proteomes" id="UP000663824"/>
    </source>
</evidence>
<feature type="region of interest" description="Disordered" evidence="1">
    <location>
        <begin position="191"/>
        <end position="233"/>
    </location>
</feature>
<dbReference type="EMBL" id="CAJOBH010006245">
    <property type="protein sequence ID" value="CAF4049634.1"/>
    <property type="molecule type" value="Genomic_DNA"/>
</dbReference>
<dbReference type="Proteomes" id="UP000676336">
    <property type="component" value="Unassembled WGS sequence"/>
</dbReference>
<dbReference type="Proteomes" id="UP000663824">
    <property type="component" value="Unassembled WGS sequence"/>
</dbReference>
<protein>
    <submittedName>
        <fullName evidence="4">Uncharacterized protein</fullName>
    </submittedName>
</protein>
<evidence type="ECO:0000313" key="7">
    <source>
        <dbReference type="EMBL" id="CAF4049634.1"/>
    </source>
</evidence>
<name>A0A816WYF4_9BILA</name>
<evidence type="ECO:0000313" key="5">
    <source>
        <dbReference type="EMBL" id="CAF3979708.1"/>
    </source>
</evidence>
<dbReference type="EMBL" id="CAJOBJ010003832">
    <property type="protein sequence ID" value="CAF3979708.1"/>
    <property type="molecule type" value="Genomic_DNA"/>
</dbReference>
<dbReference type="EMBL" id="CAJNRE010015646">
    <property type="protein sequence ID" value="CAF2139568.1"/>
    <property type="molecule type" value="Genomic_DNA"/>
</dbReference>
<comment type="caution">
    <text evidence="4">The sequence shown here is derived from an EMBL/GenBank/DDBJ whole genome shotgun (WGS) entry which is preliminary data.</text>
</comment>
<organism evidence="4 8">
    <name type="scientific">Rotaria magnacalcarata</name>
    <dbReference type="NCBI Taxonomy" id="392030"/>
    <lineage>
        <taxon>Eukaryota</taxon>
        <taxon>Metazoa</taxon>
        <taxon>Spiralia</taxon>
        <taxon>Gnathifera</taxon>
        <taxon>Rotifera</taxon>
        <taxon>Eurotatoria</taxon>
        <taxon>Bdelloidea</taxon>
        <taxon>Philodinida</taxon>
        <taxon>Philodinidae</taxon>
        <taxon>Rotaria</taxon>
    </lineage>
</organism>
<feature type="compositionally biased region" description="Basic residues" evidence="1">
    <location>
        <begin position="206"/>
        <end position="226"/>
    </location>
</feature>
<dbReference type="Proteomes" id="UP000681720">
    <property type="component" value="Unassembled WGS sequence"/>
</dbReference>
<evidence type="ECO:0000313" key="4">
    <source>
        <dbReference type="EMBL" id="CAF2139568.1"/>
    </source>
</evidence>
<dbReference type="EMBL" id="CAJNOV010006662">
    <property type="protein sequence ID" value="CAF1253535.1"/>
    <property type="molecule type" value="Genomic_DNA"/>
</dbReference>
<evidence type="ECO:0000313" key="2">
    <source>
        <dbReference type="EMBL" id="CAF1253535.1"/>
    </source>
</evidence>
<dbReference type="Proteomes" id="UP000663834">
    <property type="component" value="Unassembled WGS sequence"/>
</dbReference>
<dbReference type="OrthoDB" id="10024692at2759"/>
<evidence type="ECO:0000313" key="3">
    <source>
        <dbReference type="EMBL" id="CAF1290196.1"/>
    </source>
</evidence>
<accession>A0A816WYF4</accession>
<dbReference type="Proteomes" id="UP000663855">
    <property type="component" value="Unassembled WGS sequence"/>
</dbReference>
<evidence type="ECO:0000313" key="6">
    <source>
        <dbReference type="EMBL" id="CAF4012985.1"/>
    </source>
</evidence>
<evidence type="ECO:0000256" key="1">
    <source>
        <dbReference type="SAM" id="MobiDB-lite"/>
    </source>
</evidence>
<proteinExistence type="predicted"/>
<sequence>MAANFLLNAVATNNKRGRRTSSKSSVRQSIFTTLDIDRVVENDNHVIWKKIILTKHALASMSDLSQTVTGSDEINTARLRCVEKLLAIGCLLNGDKFLNGKQKAVLKNSPEDPRLISALHKYHIDMDEYKQSFNNHIHFGYKNDLPMPAVLSINANKNKFTQAFVDKLQADPFYSVYLRIAPEHVLKSSGVKRKTTSSNETGLFRQQKKQKVAGKQKNAGKHHVCTSRKASNC</sequence>
<dbReference type="Proteomes" id="UP000681967">
    <property type="component" value="Unassembled WGS sequence"/>
</dbReference>
<dbReference type="EMBL" id="CAJNOW010000734">
    <property type="protein sequence ID" value="CAF1290196.1"/>
    <property type="molecule type" value="Genomic_DNA"/>
</dbReference>